<dbReference type="EMBL" id="FRAJ01000005">
    <property type="protein sequence ID" value="SHJ89710.1"/>
    <property type="molecule type" value="Genomic_DNA"/>
</dbReference>
<feature type="transmembrane region" description="Helical" evidence="1">
    <location>
        <begin position="41"/>
        <end position="63"/>
    </location>
</feature>
<proteinExistence type="predicted"/>
<evidence type="ECO:0000256" key="1">
    <source>
        <dbReference type="SAM" id="Phobius"/>
    </source>
</evidence>
<feature type="transmembrane region" description="Helical" evidence="1">
    <location>
        <begin position="99"/>
        <end position="116"/>
    </location>
</feature>
<reference evidence="2 3" key="1">
    <citation type="submission" date="2016-11" db="EMBL/GenBank/DDBJ databases">
        <authorList>
            <person name="Jaros S."/>
            <person name="Januszkiewicz K."/>
            <person name="Wedrychowicz H."/>
        </authorList>
    </citation>
    <scope>NUCLEOTIDE SEQUENCE [LARGE SCALE GENOMIC DNA]</scope>
    <source>
        <strain evidence="2 3">DSM 14501</strain>
    </source>
</reference>
<dbReference type="AlphaFoldDB" id="A0A1M6N1Z1"/>
<gene>
    <name evidence="2" type="ORF">SAMN02745883_00759</name>
</gene>
<name>A0A1M6N1Z1_9FIRM</name>
<keyword evidence="1" id="KW-1133">Transmembrane helix</keyword>
<organism evidence="2 3">
    <name type="scientific">Caminicella sporogenes DSM 14501</name>
    <dbReference type="NCBI Taxonomy" id="1121266"/>
    <lineage>
        <taxon>Bacteria</taxon>
        <taxon>Bacillati</taxon>
        <taxon>Bacillota</taxon>
        <taxon>Clostridia</taxon>
        <taxon>Peptostreptococcales</taxon>
        <taxon>Caminicellaceae</taxon>
        <taxon>Caminicella</taxon>
    </lineage>
</organism>
<protein>
    <submittedName>
        <fullName evidence="2">Uncharacterized protein</fullName>
    </submittedName>
</protein>
<dbReference type="STRING" id="1121266.SAMN02745883_00759"/>
<evidence type="ECO:0000313" key="3">
    <source>
        <dbReference type="Proteomes" id="UP000184082"/>
    </source>
</evidence>
<sequence>MESKLGFTKENIIASIGFAFFVVCPRMAGMMHVISKHSSTSMLYTILLGIVISIPLLMIMVYVFDKAGVWGTLGFCVMTDFISALIMKSISIRAGIETFIIAIFVIIGVKLTPYISSKIIFKEQETGQEITKSNVLEDNKEYNTEDDK</sequence>
<dbReference type="RefSeq" id="WP_072966044.1">
    <property type="nucleotide sequence ID" value="NZ_FRAJ01000005.1"/>
</dbReference>
<dbReference type="Proteomes" id="UP000184082">
    <property type="component" value="Unassembled WGS sequence"/>
</dbReference>
<feature type="transmembrane region" description="Helical" evidence="1">
    <location>
        <begin position="12"/>
        <end position="29"/>
    </location>
</feature>
<accession>A0A1M6N1Z1</accession>
<keyword evidence="3" id="KW-1185">Reference proteome</keyword>
<feature type="transmembrane region" description="Helical" evidence="1">
    <location>
        <begin position="69"/>
        <end position="87"/>
    </location>
</feature>
<keyword evidence="1" id="KW-0472">Membrane</keyword>
<keyword evidence="1" id="KW-0812">Transmembrane</keyword>
<evidence type="ECO:0000313" key="2">
    <source>
        <dbReference type="EMBL" id="SHJ89710.1"/>
    </source>
</evidence>